<geneLocation type="plasmid" evidence="2 3">
    <name>PL100</name>
</geneLocation>
<organism evidence="2 3">
    <name type="scientific">Haloquadratum walsbyi (strain DSM 16854 / JCM 12705 / C23)</name>
    <dbReference type="NCBI Taxonomy" id="768065"/>
    <lineage>
        <taxon>Archaea</taxon>
        <taxon>Methanobacteriati</taxon>
        <taxon>Methanobacteriota</taxon>
        <taxon>Stenosarchaea group</taxon>
        <taxon>Halobacteria</taxon>
        <taxon>Halobacteriales</taxon>
        <taxon>Haloferacaceae</taxon>
        <taxon>Haloquadratum</taxon>
    </lineage>
</organism>
<dbReference type="InterPro" id="IPR011856">
    <property type="entry name" value="tRNA_endonuc-like_dom_sf"/>
</dbReference>
<dbReference type="PANTHER" id="PTHR30015">
    <property type="entry name" value="MRR RESTRICTION SYSTEM PROTEIN"/>
    <property type="match status" value="1"/>
</dbReference>
<proteinExistence type="predicted"/>
<dbReference type="GO" id="GO:0015666">
    <property type="term" value="F:restriction endodeoxyribonuclease activity"/>
    <property type="evidence" value="ECO:0007669"/>
    <property type="project" value="TreeGrafter"/>
</dbReference>
<reference evidence="2 3" key="1">
    <citation type="journal article" date="2011" name="PLoS ONE">
        <title>Haloquadratum walsbyi: limited diversity in a global pond.</title>
        <authorList>
            <person name="Dyall-Smith M."/>
            <person name="Pfeiffer F."/>
            <person name="Klee K."/>
            <person name="Palm P."/>
            <person name="Gross K."/>
            <person name="Schuster S.C."/>
            <person name="Rampp M."/>
            <person name="Oesterhelt D."/>
        </authorList>
    </citation>
    <scope>NUCLEOTIDE SEQUENCE [LARGE SCALE GENOMIC DNA]</scope>
    <source>
        <strain evidence="3">DSM 16854 / JCM 12705 / C23</strain>
        <plasmid evidence="3">Plasmid PL100</plasmid>
    </source>
</reference>
<evidence type="ECO:0000313" key="3">
    <source>
        <dbReference type="Proteomes" id="UP000007954"/>
    </source>
</evidence>
<dbReference type="InterPro" id="IPR007560">
    <property type="entry name" value="Restrct_endonuc_IV_Mrr"/>
</dbReference>
<dbReference type="EMBL" id="FR746100">
    <property type="protein sequence ID" value="CCC41925.1"/>
    <property type="molecule type" value="Genomic_DNA"/>
</dbReference>
<dbReference type="AlphaFoldDB" id="G0LNB9"/>
<evidence type="ECO:0000259" key="1">
    <source>
        <dbReference type="Pfam" id="PF04471"/>
    </source>
</evidence>
<dbReference type="HOGENOM" id="CLU_1485869_0_0_2"/>
<evidence type="ECO:0000313" key="2">
    <source>
        <dbReference type="EMBL" id="CCC41925.1"/>
    </source>
</evidence>
<gene>
    <name evidence="2" type="ordered locus">Hqrw_5050</name>
</gene>
<dbReference type="PANTHER" id="PTHR30015:SF7">
    <property type="entry name" value="TYPE IV METHYL-DIRECTED RESTRICTION ENZYME ECOKMRR"/>
    <property type="match status" value="1"/>
</dbReference>
<feature type="domain" description="Restriction endonuclease type IV Mrr" evidence="1">
    <location>
        <begin position="24"/>
        <end position="136"/>
    </location>
</feature>
<dbReference type="SUPFAM" id="SSF52980">
    <property type="entry name" value="Restriction endonuclease-like"/>
    <property type="match status" value="1"/>
</dbReference>
<name>G0LNB9_HALWC</name>
<dbReference type="GO" id="GO:0009307">
    <property type="term" value="P:DNA restriction-modification system"/>
    <property type="evidence" value="ECO:0007669"/>
    <property type="project" value="InterPro"/>
</dbReference>
<keyword evidence="2" id="KW-0614">Plasmid</keyword>
<protein>
    <submittedName>
        <fullName evidence="2">Homolog to restriction system mrr</fullName>
    </submittedName>
</protein>
<dbReference type="GeneID" id="12445556"/>
<dbReference type="Gene3D" id="3.40.1350.10">
    <property type="match status" value="1"/>
</dbReference>
<dbReference type="GO" id="GO:0003677">
    <property type="term" value="F:DNA binding"/>
    <property type="evidence" value="ECO:0007669"/>
    <property type="project" value="InterPro"/>
</dbReference>
<dbReference type="Pfam" id="PF04471">
    <property type="entry name" value="Mrr_cat"/>
    <property type="match status" value="1"/>
</dbReference>
<dbReference type="RefSeq" id="WP_014554915.1">
    <property type="nucleotide sequence ID" value="NC_017457.1"/>
</dbReference>
<dbReference type="KEGG" id="hwc:Hqrw_5050"/>
<dbReference type="InterPro" id="IPR011335">
    <property type="entry name" value="Restrct_endonuc-II-like"/>
</dbReference>
<dbReference type="InterPro" id="IPR052906">
    <property type="entry name" value="Type_IV_Methyl-Rstrct_Enzyme"/>
</dbReference>
<dbReference type="OrthoDB" id="141004at2157"/>
<sequence>MGDGTAGSSVQYQTPTHEYLRQRLQQMAPEAFEEFVSDVWEFLGWNTRVVGKPGDRGIDVVAVTGDQKQLIQAKRYGPSTSVGSPEVQQYASLRLQEENVDQVTIVTTGTFSWQARELAPELEVLLVNGEELIEMIDEIEAFEVFDDHFADIELSRNVDVDATESPSRFRRLLRWVRSLFS</sequence>
<dbReference type="Proteomes" id="UP000007954">
    <property type="component" value="Plasmid PL100"/>
</dbReference>
<accession>G0LNB9</accession>